<dbReference type="HOGENOM" id="CLU_2080685_0_0_9"/>
<dbReference type="KEGG" id="ckr:CKR_0513"/>
<dbReference type="SUPFAM" id="SSF46785">
    <property type="entry name" value="Winged helix' DNA-binding domain"/>
    <property type="match status" value="1"/>
</dbReference>
<sequence length="123" mass="14294">MGFHRQVAGLLRSKQDSIFLSNSSFSKLKAKNLLTTFISLTYDIKVEFQEGFIMSLNHVILGLLNGEPLTGYEIKKIIQNTPFMYWSENNNQIYKAFVELLDEGFVTKKVQHQDECFFMIILF</sequence>
<protein>
    <submittedName>
        <fullName evidence="1">Uncharacterized protein</fullName>
    </submittedName>
</protein>
<gene>
    <name evidence="1" type="ordered locus">CKR_0513</name>
</gene>
<dbReference type="Gene3D" id="1.10.10.10">
    <property type="entry name" value="Winged helix-like DNA-binding domain superfamily/Winged helix DNA-binding domain"/>
    <property type="match status" value="1"/>
</dbReference>
<organism evidence="1 2">
    <name type="scientific">Clostridium kluyveri (strain NBRC 12016)</name>
    <dbReference type="NCBI Taxonomy" id="583346"/>
    <lineage>
        <taxon>Bacteria</taxon>
        <taxon>Bacillati</taxon>
        <taxon>Bacillota</taxon>
        <taxon>Clostridia</taxon>
        <taxon>Eubacteriales</taxon>
        <taxon>Clostridiaceae</taxon>
        <taxon>Clostridium</taxon>
    </lineage>
</organism>
<name>B9DZ89_CLOK1</name>
<dbReference type="Proteomes" id="UP000007969">
    <property type="component" value="Chromosome"/>
</dbReference>
<dbReference type="InterPro" id="IPR036390">
    <property type="entry name" value="WH_DNA-bd_sf"/>
</dbReference>
<dbReference type="EMBL" id="AP009049">
    <property type="protein sequence ID" value="BAH05564.1"/>
    <property type="molecule type" value="Genomic_DNA"/>
</dbReference>
<accession>B9DZ89</accession>
<evidence type="ECO:0000313" key="2">
    <source>
        <dbReference type="Proteomes" id="UP000007969"/>
    </source>
</evidence>
<dbReference type="InterPro" id="IPR036388">
    <property type="entry name" value="WH-like_DNA-bd_sf"/>
</dbReference>
<proteinExistence type="predicted"/>
<dbReference type="AlphaFoldDB" id="B9DZ89"/>
<reference evidence="2" key="1">
    <citation type="submission" date="2005-09" db="EMBL/GenBank/DDBJ databases">
        <title>Complete genome sequence of Clostridium kluyveri and comparative genomics of Clostridia species.</title>
        <authorList>
            <person name="Inui M."/>
            <person name="Nonaka H."/>
            <person name="Shinoda Y."/>
            <person name="Ikenaga Y."/>
            <person name="Abe M."/>
            <person name="Naito K."/>
            <person name="Vertes A.A."/>
            <person name="Yukawa H."/>
        </authorList>
    </citation>
    <scope>NUCLEOTIDE SEQUENCE [LARGE SCALE GENOMIC DNA]</scope>
    <source>
        <strain evidence="2">NBRC 12016</strain>
    </source>
</reference>
<evidence type="ECO:0000313" key="1">
    <source>
        <dbReference type="EMBL" id="BAH05564.1"/>
    </source>
</evidence>